<name>A0A371GL49_MUCPR</name>
<keyword evidence="2" id="KW-1185">Reference proteome</keyword>
<dbReference type="InterPro" id="IPR036397">
    <property type="entry name" value="RNaseH_sf"/>
</dbReference>
<dbReference type="OrthoDB" id="1935586at2759"/>
<feature type="non-terminal residue" evidence="1">
    <location>
        <position position="1"/>
    </location>
</feature>
<reference evidence="1" key="1">
    <citation type="submission" date="2018-05" db="EMBL/GenBank/DDBJ databases">
        <title>Draft genome of Mucuna pruriens seed.</title>
        <authorList>
            <person name="Nnadi N.E."/>
            <person name="Vos R."/>
            <person name="Hasami M.H."/>
            <person name="Devisetty U.K."/>
            <person name="Aguiy J.C."/>
        </authorList>
    </citation>
    <scope>NUCLEOTIDE SEQUENCE [LARGE SCALE GENOMIC DNA]</scope>
    <source>
        <strain evidence="1">JCA_2017</strain>
    </source>
</reference>
<accession>A0A371GL49</accession>
<dbReference type="Gene3D" id="3.30.420.10">
    <property type="entry name" value="Ribonuclease H-like superfamily/Ribonuclease H"/>
    <property type="match status" value="1"/>
</dbReference>
<comment type="caution">
    <text evidence="1">The sequence shown here is derived from an EMBL/GenBank/DDBJ whole genome shotgun (WGS) entry which is preliminary data.</text>
</comment>
<proteinExistence type="predicted"/>
<dbReference type="Proteomes" id="UP000257109">
    <property type="component" value="Unassembled WGS sequence"/>
</dbReference>
<dbReference type="PANTHER" id="PTHR35046:SF9">
    <property type="entry name" value="RNA-DIRECTED DNA POLYMERASE"/>
    <property type="match status" value="1"/>
</dbReference>
<dbReference type="InterPro" id="IPR012337">
    <property type="entry name" value="RNaseH-like_sf"/>
</dbReference>
<dbReference type="SUPFAM" id="SSF53098">
    <property type="entry name" value="Ribonuclease H-like"/>
    <property type="match status" value="1"/>
</dbReference>
<evidence type="ECO:0000313" key="2">
    <source>
        <dbReference type="Proteomes" id="UP000257109"/>
    </source>
</evidence>
<protein>
    <submittedName>
        <fullName evidence="1">Uncharacterized protein</fullName>
    </submittedName>
</protein>
<gene>
    <name evidence="1" type="ORF">CR513_26752</name>
</gene>
<evidence type="ECO:0000313" key="1">
    <source>
        <dbReference type="EMBL" id="RDX91288.1"/>
    </source>
</evidence>
<dbReference type="GO" id="GO:0003676">
    <property type="term" value="F:nucleic acid binding"/>
    <property type="evidence" value="ECO:0007669"/>
    <property type="project" value="InterPro"/>
</dbReference>
<dbReference type="EMBL" id="QJKJ01005166">
    <property type="protein sequence ID" value="RDX91288.1"/>
    <property type="molecule type" value="Genomic_DNA"/>
</dbReference>
<dbReference type="AlphaFoldDB" id="A0A371GL49"/>
<organism evidence="1 2">
    <name type="scientific">Mucuna pruriens</name>
    <name type="common">Velvet bean</name>
    <name type="synonym">Dolichos pruriens</name>
    <dbReference type="NCBI Taxonomy" id="157652"/>
    <lineage>
        <taxon>Eukaryota</taxon>
        <taxon>Viridiplantae</taxon>
        <taxon>Streptophyta</taxon>
        <taxon>Embryophyta</taxon>
        <taxon>Tracheophyta</taxon>
        <taxon>Spermatophyta</taxon>
        <taxon>Magnoliopsida</taxon>
        <taxon>eudicotyledons</taxon>
        <taxon>Gunneridae</taxon>
        <taxon>Pentapetalae</taxon>
        <taxon>rosids</taxon>
        <taxon>fabids</taxon>
        <taxon>Fabales</taxon>
        <taxon>Fabaceae</taxon>
        <taxon>Papilionoideae</taxon>
        <taxon>50 kb inversion clade</taxon>
        <taxon>NPAAA clade</taxon>
        <taxon>indigoferoid/millettioid clade</taxon>
        <taxon>Phaseoleae</taxon>
        <taxon>Mucuna</taxon>
    </lineage>
</organism>
<sequence length="129" mass="14966">MVSCVVSQGPLSDRYTKFLGHLWRSLWSRLGIKLLFSTTCHPQMDGKTKGIATHGKERKKLCKECYQRGKEVCFKEGDLVLVHLRKERFPHLSMQAPTLRTNSLQEGENDAYTDLHNLWDMKEENIEDT</sequence>
<dbReference type="PANTHER" id="PTHR35046">
    <property type="entry name" value="ZINC KNUCKLE (CCHC-TYPE) FAMILY PROTEIN"/>
    <property type="match status" value="1"/>
</dbReference>